<evidence type="ECO:0000256" key="1">
    <source>
        <dbReference type="SAM" id="MobiDB-lite"/>
    </source>
</evidence>
<feature type="compositionally biased region" description="Low complexity" evidence="1">
    <location>
        <begin position="184"/>
        <end position="195"/>
    </location>
</feature>
<keyword evidence="3" id="KW-1185">Reference proteome</keyword>
<feature type="region of interest" description="Disordered" evidence="1">
    <location>
        <begin position="179"/>
        <end position="215"/>
    </location>
</feature>
<organism evidence="2 3">
    <name type="scientific">Boletus edulis BED1</name>
    <dbReference type="NCBI Taxonomy" id="1328754"/>
    <lineage>
        <taxon>Eukaryota</taxon>
        <taxon>Fungi</taxon>
        <taxon>Dikarya</taxon>
        <taxon>Basidiomycota</taxon>
        <taxon>Agaricomycotina</taxon>
        <taxon>Agaricomycetes</taxon>
        <taxon>Agaricomycetidae</taxon>
        <taxon>Boletales</taxon>
        <taxon>Boletineae</taxon>
        <taxon>Boletaceae</taxon>
        <taxon>Boletoideae</taxon>
        <taxon>Boletus</taxon>
    </lineage>
</organism>
<feature type="region of interest" description="Disordered" evidence="1">
    <location>
        <begin position="251"/>
        <end position="288"/>
    </location>
</feature>
<reference evidence="2" key="1">
    <citation type="submission" date="2019-10" db="EMBL/GenBank/DDBJ databases">
        <authorList>
            <consortium name="DOE Joint Genome Institute"/>
            <person name="Kuo A."/>
            <person name="Miyauchi S."/>
            <person name="Kiss E."/>
            <person name="Drula E."/>
            <person name="Kohler A."/>
            <person name="Sanchez-Garcia M."/>
            <person name="Andreopoulos B."/>
            <person name="Barry K.W."/>
            <person name="Bonito G."/>
            <person name="Buee M."/>
            <person name="Carver A."/>
            <person name="Chen C."/>
            <person name="Cichocki N."/>
            <person name="Clum A."/>
            <person name="Culley D."/>
            <person name="Crous P.W."/>
            <person name="Fauchery L."/>
            <person name="Girlanda M."/>
            <person name="Hayes R."/>
            <person name="Keri Z."/>
            <person name="LaButti K."/>
            <person name="Lipzen A."/>
            <person name="Lombard V."/>
            <person name="Magnuson J."/>
            <person name="Maillard F."/>
            <person name="Morin E."/>
            <person name="Murat C."/>
            <person name="Nolan M."/>
            <person name="Ohm R."/>
            <person name="Pangilinan J."/>
            <person name="Pereira M."/>
            <person name="Perotto S."/>
            <person name="Peter M."/>
            <person name="Riley R."/>
            <person name="Sitrit Y."/>
            <person name="Stielow B."/>
            <person name="Szollosi G."/>
            <person name="Zifcakova L."/>
            <person name="Stursova M."/>
            <person name="Spatafora J.W."/>
            <person name="Tedersoo L."/>
            <person name="Vaario L.-M."/>
            <person name="Yamada A."/>
            <person name="Yan M."/>
            <person name="Wang P."/>
            <person name="Xu J."/>
            <person name="Bruns T."/>
            <person name="Baldrian P."/>
            <person name="Vilgalys R."/>
            <person name="Henrissat B."/>
            <person name="Grigoriev I.V."/>
            <person name="Hibbett D."/>
            <person name="Nagy L.G."/>
            <person name="Martin F.M."/>
        </authorList>
    </citation>
    <scope>NUCLEOTIDE SEQUENCE</scope>
    <source>
        <strain evidence="2">BED1</strain>
    </source>
</reference>
<sequence length="744" mass="82404">MDNRLEAGPKTKNIPGGALHQSFASEDEANRAFEAALARGEVRAYPDAGMQEKSAGKSKNVPPSPLGEEVSSLLRLPLDLKVEVESTGLQTMLSPSARLRVAKLRRTLSDSPTESCSTSSSPPTGVTVYAPLYDDDLPDGPAARPSPHFTFTSSSSRAYPVVTDERFFETDIKRMPLQLEVSDWDSPPSTPSSSDYLDAEEHTPKSTRCMPLHLDSPSKKKGVKYASLTDLADMQSVDSRVWLPKPRIFNPDKVKPRPLTRPPSPVKRDTAFVPSHESVDSSSPLRREFPSMDSSLVRTDRGRHSRLTPSASLPIFLDRELEDKHLGYGSCSTQLLENHRTGKGKERELDYSVRDECLVKRPTRYPPSSRNDGRSHVQLVPRDGRDEQSTIVIRCPPKCPHETRYTSSSAVSAIEPSLSTGSRYVDACVSPIITKTSRIQSTDSPTKSPSKRSRVNLDGDGFAMFTHVPHQGLAPEADVRSPISKGTMVPMIAAEVGRIRWQNASRARRLARLMGLLALSDLACFSVVLAVTVLTHVFWALQNTIWTTISSSGIVEKSSGASPGYPVPFGVLLRRTQLEKCSSRSEQQPSANQPSTPQPADSEPQSVAPRRAVPPREPTPRHPYRVYGYKLDNEWFAKFAKDHNIGKPHWGAGGIESGVLGYLTLRLPGFQIHFVDDPSDTDFGYSTCICLATNWNRKKLERAASRVPIWMEMLGTEEKPRWYKPTVETIPPMFVFYLLIPSLH</sequence>
<proteinExistence type="predicted"/>
<evidence type="ECO:0000313" key="2">
    <source>
        <dbReference type="EMBL" id="KAF8444624.1"/>
    </source>
</evidence>
<name>A0AAD4C074_BOLED</name>
<feature type="compositionally biased region" description="Low complexity" evidence="1">
    <location>
        <begin position="145"/>
        <end position="154"/>
    </location>
</feature>
<feature type="region of interest" description="Disordered" evidence="1">
    <location>
        <begin position="106"/>
        <end position="154"/>
    </location>
</feature>
<feature type="region of interest" description="Disordered" evidence="1">
    <location>
        <begin position="44"/>
        <end position="69"/>
    </location>
</feature>
<evidence type="ECO:0000313" key="3">
    <source>
        <dbReference type="Proteomes" id="UP001194468"/>
    </source>
</evidence>
<comment type="caution">
    <text evidence="2">The sequence shown here is derived from an EMBL/GenBank/DDBJ whole genome shotgun (WGS) entry which is preliminary data.</text>
</comment>
<feature type="compositionally biased region" description="Low complexity" evidence="1">
    <location>
        <begin position="109"/>
        <end position="124"/>
    </location>
</feature>
<reference evidence="2" key="2">
    <citation type="journal article" date="2020" name="Nat. Commun.">
        <title>Large-scale genome sequencing of mycorrhizal fungi provides insights into the early evolution of symbiotic traits.</title>
        <authorList>
            <person name="Miyauchi S."/>
            <person name="Kiss E."/>
            <person name="Kuo A."/>
            <person name="Drula E."/>
            <person name="Kohler A."/>
            <person name="Sanchez-Garcia M."/>
            <person name="Morin E."/>
            <person name="Andreopoulos B."/>
            <person name="Barry K.W."/>
            <person name="Bonito G."/>
            <person name="Buee M."/>
            <person name="Carver A."/>
            <person name="Chen C."/>
            <person name="Cichocki N."/>
            <person name="Clum A."/>
            <person name="Culley D."/>
            <person name="Crous P.W."/>
            <person name="Fauchery L."/>
            <person name="Girlanda M."/>
            <person name="Hayes R.D."/>
            <person name="Keri Z."/>
            <person name="LaButti K."/>
            <person name="Lipzen A."/>
            <person name="Lombard V."/>
            <person name="Magnuson J."/>
            <person name="Maillard F."/>
            <person name="Murat C."/>
            <person name="Nolan M."/>
            <person name="Ohm R.A."/>
            <person name="Pangilinan J."/>
            <person name="Pereira M.F."/>
            <person name="Perotto S."/>
            <person name="Peter M."/>
            <person name="Pfister S."/>
            <person name="Riley R."/>
            <person name="Sitrit Y."/>
            <person name="Stielow J.B."/>
            <person name="Szollosi G."/>
            <person name="Zifcakova L."/>
            <person name="Stursova M."/>
            <person name="Spatafora J.W."/>
            <person name="Tedersoo L."/>
            <person name="Vaario L.M."/>
            <person name="Yamada A."/>
            <person name="Yan M."/>
            <person name="Wang P."/>
            <person name="Xu J."/>
            <person name="Bruns T."/>
            <person name="Baldrian P."/>
            <person name="Vilgalys R."/>
            <person name="Dunand C."/>
            <person name="Henrissat B."/>
            <person name="Grigoriev I.V."/>
            <person name="Hibbett D."/>
            <person name="Nagy L.G."/>
            <person name="Martin F.M."/>
        </authorList>
    </citation>
    <scope>NUCLEOTIDE SEQUENCE</scope>
    <source>
        <strain evidence="2">BED1</strain>
    </source>
</reference>
<gene>
    <name evidence="2" type="ORF">L210DRAFT_3502164</name>
</gene>
<feature type="region of interest" description="Disordered" evidence="1">
    <location>
        <begin position="581"/>
        <end position="625"/>
    </location>
</feature>
<protein>
    <submittedName>
        <fullName evidence="2">Uncharacterized protein</fullName>
    </submittedName>
</protein>
<dbReference type="Proteomes" id="UP001194468">
    <property type="component" value="Unassembled WGS sequence"/>
</dbReference>
<accession>A0AAD4C074</accession>
<feature type="compositionally biased region" description="Polar residues" evidence="1">
    <location>
        <begin position="584"/>
        <end position="605"/>
    </location>
</feature>
<dbReference type="EMBL" id="WHUW01000006">
    <property type="protein sequence ID" value="KAF8444624.1"/>
    <property type="molecule type" value="Genomic_DNA"/>
</dbReference>
<dbReference type="AlphaFoldDB" id="A0AAD4C074"/>